<evidence type="ECO:0000259" key="2">
    <source>
        <dbReference type="Pfam" id="PF07859"/>
    </source>
</evidence>
<feature type="domain" description="Alpha/beta hydrolase fold-3" evidence="2">
    <location>
        <begin position="129"/>
        <end position="331"/>
    </location>
</feature>
<dbReference type="GeneID" id="60422886"/>
<evidence type="ECO:0000313" key="4">
    <source>
        <dbReference type="Proteomes" id="UP000058925"/>
    </source>
</evidence>
<keyword evidence="4" id="KW-1185">Reference proteome</keyword>
<dbReference type="InterPro" id="IPR013094">
    <property type="entry name" value="AB_hydrolase_3"/>
</dbReference>
<dbReference type="KEGG" id="taa:NMY3_03016"/>
<dbReference type="AlphaFoldDB" id="A0A654M3E7"/>
<dbReference type="Gene3D" id="3.40.50.1820">
    <property type="entry name" value="alpha/beta hydrolase"/>
    <property type="match status" value="1"/>
</dbReference>
<dbReference type="OrthoDB" id="10969at2157"/>
<dbReference type="PANTHER" id="PTHR48081:SF30">
    <property type="entry name" value="ACETYL-HYDROLASE LIPR-RELATED"/>
    <property type="match status" value="1"/>
</dbReference>
<dbReference type="InterPro" id="IPR029058">
    <property type="entry name" value="AB_hydrolase_fold"/>
</dbReference>
<evidence type="ECO:0000256" key="1">
    <source>
        <dbReference type="ARBA" id="ARBA00022801"/>
    </source>
</evidence>
<gene>
    <name evidence="3" type="primary">mlhB</name>
    <name evidence="3" type="ORF">NMY3_03016</name>
</gene>
<evidence type="ECO:0000313" key="3">
    <source>
        <dbReference type="EMBL" id="ALI37203.1"/>
    </source>
</evidence>
<dbReference type="RefSeq" id="WP_196816312.1">
    <property type="nucleotide sequence ID" value="NZ_CP012850.1"/>
</dbReference>
<dbReference type="InterPro" id="IPR050300">
    <property type="entry name" value="GDXG_lipolytic_enzyme"/>
</dbReference>
<dbReference type="PANTHER" id="PTHR48081">
    <property type="entry name" value="AB HYDROLASE SUPERFAMILY PROTEIN C4A8.06C"/>
    <property type="match status" value="1"/>
</dbReference>
<organism evidence="3 4">
    <name type="scientific">Candidatus Nitrosocosmicus oleophilus</name>
    <dbReference type="NCBI Taxonomy" id="1353260"/>
    <lineage>
        <taxon>Archaea</taxon>
        <taxon>Nitrososphaerota</taxon>
        <taxon>Nitrososphaeria</taxon>
        <taxon>Nitrososphaerales</taxon>
        <taxon>Nitrososphaeraceae</taxon>
        <taxon>Candidatus Nitrosocosmicus</taxon>
    </lineage>
</organism>
<name>A0A654M3E7_9ARCH</name>
<keyword evidence="1 3" id="KW-0378">Hydrolase</keyword>
<sequence length="361" mass="38903">MKKLILGAAFCLGFALFFAGFLNTNQQSMTFGQTEPSSNNSTITIPTTISSEAQNALKNITSQMPEFVTPGPSDLKGWEELNKQVSAMSIAQSQSFVDSYGANITSTKLGNAKVLDIKPKDWKDNGKILVYVHGGGYTILGANSTLNNSVPVSNATGLRVVSVDYSLAPSAKWNKITSEIVSVVKALKDQGNSLENIAMYGDSAGGGLIATSVLKMRDEGIGIPAAIVLWSPWTDVSGAGDSYSTLKTADPFIPETMLKNMGGAYANVTDQKNPYVSPVYGNFSKGFSPTLIQVGTKEVLLSDSVRLYQALDQANIPVKLDVYEGMPHVFQTTLHKTPESSLAILKTSEFLKEYLNYQEKH</sequence>
<dbReference type="EC" id="3.1.1.83" evidence="3"/>
<dbReference type="Proteomes" id="UP000058925">
    <property type="component" value="Chromosome"/>
</dbReference>
<reference evidence="4" key="1">
    <citation type="submission" date="2015-10" db="EMBL/GenBank/DDBJ databases">
        <title>Niche specialization of a soil ammonia-oxidizing archaeon, Candidatus Nitrosocosmicus oleophilus.</title>
        <authorList>
            <person name="Jung M.-Y."/>
            <person name="Rhee S.-K."/>
        </authorList>
    </citation>
    <scope>NUCLEOTIDE SEQUENCE [LARGE SCALE GENOMIC DNA]</scope>
    <source>
        <strain evidence="4">MY3</strain>
    </source>
</reference>
<dbReference type="Pfam" id="PF07859">
    <property type="entry name" value="Abhydrolase_3"/>
    <property type="match status" value="1"/>
</dbReference>
<accession>A0A654M3E7</accession>
<dbReference type="GO" id="GO:0004806">
    <property type="term" value="F:triacylglycerol lipase activity"/>
    <property type="evidence" value="ECO:0007669"/>
    <property type="project" value="TreeGrafter"/>
</dbReference>
<dbReference type="SUPFAM" id="SSF53474">
    <property type="entry name" value="alpha/beta-Hydrolases"/>
    <property type="match status" value="1"/>
</dbReference>
<protein>
    <submittedName>
        <fullName evidence="3">Monoterpene epsilon-lactone hydrolase</fullName>
        <ecNumber evidence="3">3.1.1.83</ecNumber>
    </submittedName>
</protein>
<dbReference type="EMBL" id="CP012850">
    <property type="protein sequence ID" value="ALI37203.1"/>
    <property type="molecule type" value="Genomic_DNA"/>
</dbReference>
<proteinExistence type="predicted"/>